<dbReference type="AlphaFoldDB" id="A0A9P3LFR1"/>
<accession>A0A9P3LFR1</accession>
<reference evidence="2 3" key="1">
    <citation type="submission" date="2021-08" db="EMBL/GenBank/DDBJ databases">
        <title>Draft Genome Sequence of Phanerochaete sordida strain YK-624.</title>
        <authorList>
            <person name="Mori T."/>
            <person name="Dohra H."/>
            <person name="Suzuki T."/>
            <person name="Kawagishi H."/>
            <person name="Hirai H."/>
        </authorList>
    </citation>
    <scope>NUCLEOTIDE SEQUENCE [LARGE SCALE GENOMIC DNA]</scope>
    <source>
        <strain evidence="2 3">YK-624</strain>
    </source>
</reference>
<name>A0A9P3LFR1_9APHY</name>
<keyword evidence="3" id="KW-1185">Reference proteome</keyword>
<dbReference type="Gene3D" id="3.80.10.10">
    <property type="entry name" value="Ribonuclease Inhibitor"/>
    <property type="match status" value="1"/>
</dbReference>
<evidence type="ECO:0000259" key="1">
    <source>
        <dbReference type="Pfam" id="PF12937"/>
    </source>
</evidence>
<comment type="caution">
    <text evidence="2">The sequence shown here is derived from an EMBL/GenBank/DDBJ whole genome shotgun (WGS) entry which is preliminary data.</text>
</comment>
<organism evidence="2 3">
    <name type="scientific">Phanerochaete sordida</name>
    <dbReference type="NCBI Taxonomy" id="48140"/>
    <lineage>
        <taxon>Eukaryota</taxon>
        <taxon>Fungi</taxon>
        <taxon>Dikarya</taxon>
        <taxon>Basidiomycota</taxon>
        <taxon>Agaricomycotina</taxon>
        <taxon>Agaricomycetes</taxon>
        <taxon>Polyporales</taxon>
        <taxon>Phanerochaetaceae</taxon>
        <taxon>Phanerochaete</taxon>
    </lineage>
</organism>
<feature type="domain" description="F-box" evidence="1">
    <location>
        <begin position="10"/>
        <end position="59"/>
    </location>
</feature>
<dbReference type="InterPro" id="IPR032675">
    <property type="entry name" value="LRR_dom_sf"/>
</dbReference>
<evidence type="ECO:0000313" key="2">
    <source>
        <dbReference type="EMBL" id="GJE93791.1"/>
    </source>
</evidence>
<dbReference type="OrthoDB" id="2757362at2759"/>
<dbReference type="InterPro" id="IPR001810">
    <property type="entry name" value="F-box_dom"/>
</dbReference>
<protein>
    <submittedName>
        <fullName evidence="2">F-box protein</fullName>
    </submittedName>
</protein>
<dbReference type="EMBL" id="BPQB01000035">
    <property type="protein sequence ID" value="GJE93791.1"/>
    <property type="molecule type" value="Genomic_DNA"/>
</dbReference>
<dbReference type="Pfam" id="PF12937">
    <property type="entry name" value="F-box-like"/>
    <property type="match status" value="1"/>
</dbReference>
<dbReference type="Proteomes" id="UP000703269">
    <property type="component" value="Unassembled WGS sequence"/>
</dbReference>
<dbReference type="SUPFAM" id="SSF52047">
    <property type="entry name" value="RNI-like"/>
    <property type="match status" value="1"/>
</dbReference>
<sequence>MANTRLAAHLLPEELLLMIFEYYAGFDSDVFFAWTTVLFVCRFWNGVAMGSPKLWTKITSHRGLKCAEELLRRSGTLPLDIHIPLVGPDTLDTVRLLLTHAGRAKTLDLHLPYEYRDELKLSVSHIASFPRLQSLTLHATAELDDVHIDLANIFPHELPCLLELDIRADVDIHGMLHTPTLELLAIGHASSDDPSEAWCLDAPEIASALCSMPNLCELTVDNVRLYGAHTVETNAAEMPALRVLTLRGPAVDVADFCDILAVPLAASIALEVVLEDPSDANDLVFQASELFNRDGGHTRRMLRSLTVSNGRSMYDLVIEGSTTHADFLEPTEFLHEEPTDFRLSVVTSSGFNKRSANMADLAQFVDMIPLQGVHALNVIGFAAKNYLIPESFREIVDNMAAIAPNRIIHVDNFQANQAVGIHAASWPEMIPNLRKIQWSPFSRDRNMQ</sequence>
<evidence type="ECO:0000313" key="3">
    <source>
        <dbReference type="Proteomes" id="UP000703269"/>
    </source>
</evidence>
<proteinExistence type="predicted"/>
<gene>
    <name evidence="2" type="ORF">PsYK624_099530</name>
</gene>